<dbReference type="Proteomes" id="UP000429958">
    <property type="component" value="Unassembled WGS sequence"/>
</dbReference>
<name>A0A7X2NM26_9CLOT</name>
<dbReference type="SUPFAM" id="SSF101498">
    <property type="entry name" value="Anti-sigma factor FlgM"/>
    <property type="match status" value="1"/>
</dbReference>
<dbReference type="EMBL" id="VUMD01000010">
    <property type="protein sequence ID" value="MSS37347.1"/>
    <property type="molecule type" value="Genomic_DNA"/>
</dbReference>
<proteinExistence type="predicted"/>
<dbReference type="Pfam" id="PF04316">
    <property type="entry name" value="FlgM"/>
    <property type="match status" value="1"/>
</dbReference>
<comment type="caution">
    <text evidence="2">The sequence shown here is derived from an EMBL/GenBank/DDBJ whole genome shotgun (WGS) entry which is preliminary data.</text>
</comment>
<evidence type="ECO:0000313" key="3">
    <source>
        <dbReference type="Proteomes" id="UP000429958"/>
    </source>
</evidence>
<gene>
    <name evidence="2" type="ORF">FYJ39_12365</name>
</gene>
<keyword evidence="3" id="KW-1185">Reference proteome</keyword>
<dbReference type="AlphaFoldDB" id="A0A7X2NM26"/>
<accession>A0A7X2NM26</accession>
<protein>
    <submittedName>
        <fullName evidence="2">Flagellar biosynthesis anti-sigma factor FlgM</fullName>
    </submittedName>
</protein>
<evidence type="ECO:0000259" key="1">
    <source>
        <dbReference type="Pfam" id="PF04316"/>
    </source>
</evidence>
<evidence type="ECO:0000313" key="2">
    <source>
        <dbReference type="EMBL" id="MSS37347.1"/>
    </source>
</evidence>
<organism evidence="2 3">
    <name type="scientific">Clostridium porci</name>
    <dbReference type="NCBI Taxonomy" id="2605778"/>
    <lineage>
        <taxon>Bacteria</taxon>
        <taxon>Bacillati</taxon>
        <taxon>Bacillota</taxon>
        <taxon>Clostridia</taxon>
        <taxon>Eubacteriales</taxon>
        <taxon>Clostridiaceae</taxon>
        <taxon>Clostridium</taxon>
    </lineage>
</organism>
<keyword evidence="2" id="KW-0969">Cilium</keyword>
<dbReference type="InterPro" id="IPR031316">
    <property type="entry name" value="FlgM_C"/>
</dbReference>
<feature type="domain" description="Anti-sigma-28 factor FlgM C-terminal" evidence="1">
    <location>
        <begin position="73"/>
        <end position="100"/>
    </location>
</feature>
<dbReference type="InterPro" id="IPR035890">
    <property type="entry name" value="Anti-sigma-28_factor_FlgM_sf"/>
</dbReference>
<keyword evidence="2" id="KW-0966">Cell projection</keyword>
<sequence>MDLMKMNTGIQAAGMDRRIQTASPYKPGLLVSKAKGDYDTVTIHGPRCGKEEGDFARILAWQTAAQLSPAPGPKRIEQLQEMVASGTYQPDADIIARRLLGLH</sequence>
<reference evidence="2 3" key="1">
    <citation type="submission" date="2019-08" db="EMBL/GenBank/DDBJ databases">
        <title>In-depth cultivation of the pig gut microbiome towards novel bacterial diversity and tailored functional studies.</title>
        <authorList>
            <person name="Wylensek D."/>
            <person name="Hitch T.C.A."/>
            <person name="Clavel T."/>
        </authorList>
    </citation>
    <scope>NUCLEOTIDE SEQUENCE [LARGE SCALE GENOMIC DNA]</scope>
    <source>
        <strain evidence="2 3">WCA-389-WT-23D1</strain>
    </source>
</reference>
<keyword evidence="2" id="KW-0282">Flagellum</keyword>